<sequence length="636" mass="68475">MDVRNDFSGQAVFVIQAASINGDINPNLVMPTEDPDERAAGELARLVRKQWRREAGVRGLLDPVPLVTRWAASDLGDHEAVAGRLGFGEGDGGDLGDFAKAFLGLPRRRLVLLGEAGSGKSSLAVLLVLELLASRRSGDPVPVLVPLGSWDPGALLSGDWFAQRLAQEYPAVGGVAAVRRLVRAGLVLPVLDGLDEMAPGRREVALRQLGEDDGPVVLTCRVEEYERTGLVLRGAAAVRSVPVSARDARAYLETVVLPRRQGAWQPVFSVLEGELPGPLLEVSASPLLLGLLRVYANGRGDPAVLLEFESAQELTEFLISTLVPTVFAARPDGPRWGADRAERWLRWLATDMTERQSDELSWWQLHRHAGDGQRAAIAGLLTWLVVTLGVVAVGAPLWAAALLAVVPGVAVARSAGRAVGRLKAVPTLRGRYAVRPGSPASRVPRAVLLGVPAVLALAWLWRSVAELVAYARWNHHGPEPDLFFVAFAALAVLVVVTGWLDLLAAGVPGRDESVDPTGALLLGRRRAVWPAVVLGGVWAICVVLVLAPTGASWTVLVPLGVAVGLFVGAYRLVHSLWYAYLQARLTLALRGRLPLRLTAFLAEAHRLGLLRQVGTVYQFRHARLREHLTRTDTVRS</sequence>
<evidence type="ECO:0008006" key="4">
    <source>
        <dbReference type="Google" id="ProtNLM"/>
    </source>
</evidence>
<dbReference type="SUPFAM" id="SSF52540">
    <property type="entry name" value="P-loop containing nucleoside triphosphate hydrolases"/>
    <property type="match status" value="1"/>
</dbReference>
<evidence type="ECO:0000256" key="1">
    <source>
        <dbReference type="SAM" id="Phobius"/>
    </source>
</evidence>
<dbReference type="Gene3D" id="3.40.50.300">
    <property type="entry name" value="P-loop containing nucleotide triphosphate hydrolases"/>
    <property type="match status" value="1"/>
</dbReference>
<feature type="transmembrane region" description="Helical" evidence="1">
    <location>
        <begin position="443"/>
        <end position="462"/>
    </location>
</feature>
<protein>
    <recommendedName>
        <fullName evidence="4">NACHT domain-containing protein</fullName>
    </recommendedName>
</protein>
<keyword evidence="3" id="KW-1185">Reference proteome</keyword>
<feature type="transmembrane region" description="Helical" evidence="1">
    <location>
        <begin position="375"/>
        <end position="395"/>
    </location>
</feature>
<dbReference type="AlphaFoldDB" id="A0A561UMC8"/>
<organism evidence="2 3">
    <name type="scientific">Kitasatospora viridis</name>
    <dbReference type="NCBI Taxonomy" id="281105"/>
    <lineage>
        <taxon>Bacteria</taxon>
        <taxon>Bacillati</taxon>
        <taxon>Actinomycetota</taxon>
        <taxon>Actinomycetes</taxon>
        <taxon>Kitasatosporales</taxon>
        <taxon>Streptomycetaceae</taxon>
        <taxon>Kitasatospora</taxon>
    </lineage>
</organism>
<dbReference type="OrthoDB" id="419058at2"/>
<comment type="caution">
    <text evidence="2">The sequence shown here is derived from an EMBL/GenBank/DDBJ whole genome shotgun (WGS) entry which is preliminary data.</text>
</comment>
<proteinExistence type="predicted"/>
<feature type="transmembrane region" description="Helical" evidence="1">
    <location>
        <begin position="482"/>
        <end position="507"/>
    </location>
</feature>
<feature type="transmembrane region" description="Helical" evidence="1">
    <location>
        <begin position="527"/>
        <end position="547"/>
    </location>
</feature>
<dbReference type="RefSeq" id="WP_145906604.1">
    <property type="nucleotide sequence ID" value="NZ_BAAAMZ010000027.1"/>
</dbReference>
<dbReference type="EMBL" id="VIWT01000001">
    <property type="protein sequence ID" value="TWG00509.1"/>
    <property type="molecule type" value="Genomic_DNA"/>
</dbReference>
<dbReference type="InterPro" id="IPR027417">
    <property type="entry name" value="P-loop_NTPase"/>
</dbReference>
<accession>A0A561UMC8</accession>
<reference evidence="2 3" key="1">
    <citation type="submission" date="2019-06" db="EMBL/GenBank/DDBJ databases">
        <title>Sequencing the genomes of 1000 actinobacteria strains.</title>
        <authorList>
            <person name="Klenk H.-P."/>
        </authorList>
    </citation>
    <scope>NUCLEOTIDE SEQUENCE [LARGE SCALE GENOMIC DNA]</scope>
    <source>
        <strain evidence="2 3">DSM 44826</strain>
    </source>
</reference>
<gene>
    <name evidence="2" type="ORF">FHX73_114388</name>
</gene>
<evidence type="ECO:0000313" key="2">
    <source>
        <dbReference type="EMBL" id="TWG00509.1"/>
    </source>
</evidence>
<keyword evidence="1" id="KW-0472">Membrane</keyword>
<name>A0A561UMC8_9ACTN</name>
<evidence type="ECO:0000313" key="3">
    <source>
        <dbReference type="Proteomes" id="UP000317940"/>
    </source>
</evidence>
<feature type="transmembrane region" description="Helical" evidence="1">
    <location>
        <begin position="553"/>
        <end position="573"/>
    </location>
</feature>
<keyword evidence="1" id="KW-1133">Transmembrane helix</keyword>
<keyword evidence="1" id="KW-0812">Transmembrane</keyword>
<dbReference type="Proteomes" id="UP000317940">
    <property type="component" value="Unassembled WGS sequence"/>
</dbReference>